<name>M0PCB8_9EURY</name>
<comment type="caution">
    <text evidence="2">The sequence shown here is derived from an EMBL/GenBank/DDBJ whole genome shotgun (WGS) entry which is preliminary data.</text>
</comment>
<dbReference type="STRING" id="1230454.C461_07169"/>
<proteinExistence type="predicted"/>
<feature type="region of interest" description="Disordered" evidence="1">
    <location>
        <begin position="170"/>
        <end position="191"/>
    </location>
</feature>
<gene>
    <name evidence="2" type="ORF">C461_07169</name>
</gene>
<evidence type="ECO:0000313" key="3">
    <source>
        <dbReference type="Proteomes" id="UP000011575"/>
    </source>
</evidence>
<dbReference type="PATRIC" id="fig|1230454.4.peg.1450"/>
<evidence type="ECO:0000313" key="2">
    <source>
        <dbReference type="EMBL" id="EMA67488.1"/>
    </source>
</evidence>
<dbReference type="AlphaFoldDB" id="M0PCB8"/>
<accession>M0PCB8</accession>
<dbReference type="OrthoDB" id="327558at2157"/>
<dbReference type="EMBL" id="AOJI01000022">
    <property type="protein sequence ID" value="EMA67488.1"/>
    <property type="molecule type" value="Genomic_DNA"/>
</dbReference>
<feature type="region of interest" description="Disordered" evidence="1">
    <location>
        <begin position="113"/>
        <end position="142"/>
    </location>
</feature>
<dbReference type="RefSeq" id="WP_007999905.1">
    <property type="nucleotide sequence ID" value="NZ_AOJI01000022.1"/>
</dbReference>
<protein>
    <submittedName>
        <fullName evidence="2">Uncharacterized protein</fullName>
    </submittedName>
</protein>
<reference evidence="2 3" key="1">
    <citation type="journal article" date="2014" name="PLoS Genet.">
        <title>Phylogenetically driven sequencing of extremely halophilic archaea reveals strategies for static and dynamic osmo-response.</title>
        <authorList>
            <person name="Becker E.A."/>
            <person name="Seitzer P.M."/>
            <person name="Tritt A."/>
            <person name="Larsen D."/>
            <person name="Krusor M."/>
            <person name="Yao A.I."/>
            <person name="Wu D."/>
            <person name="Madern D."/>
            <person name="Eisen J.A."/>
            <person name="Darling A.E."/>
            <person name="Facciotti M.T."/>
        </authorList>
    </citation>
    <scope>NUCLEOTIDE SEQUENCE [LARGE SCALE GENOMIC DNA]</scope>
    <source>
        <strain evidence="2 3">JCM 13560</strain>
    </source>
</reference>
<evidence type="ECO:0000256" key="1">
    <source>
        <dbReference type="SAM" id="MobiDB-lite"/>
    </source>
</evidence>
<keyword evidence="3" id="KW-1185">Reference proteome</keyword>
<organism evidence="2 3">
    <name type="scientific">Halorubrum aidingense JCM 13560</name>
    <dbReference type="NCBI Taxonomy" id="1230454"/>
    <lineage>
        <taxon>Archaea</taxon>
        <taxon>Methanobacteriati</taxon>
        <taxon>Methanobacteriota</taxon>
        <taxon>Stenosarchaea group</taxon>
        <taxon>Halobacteria</taxon>
        <taxon>Halobacteriales</taxon>
        <taxon>Haloferacaceae</taxon>
        <taxon>Halorubrum</taxon>
    </lineage>
</organism>
<feature type="compositionally biased region" description="Basic and acidic residues" evidence="1">
    <location>
        <begin position="117"/>
        <end position="142"/>
    </location>
</feature>
<sequence length="191" mass="20308">MPLRAHHLPPRSTAPDRSARAVADVPFDDLVYLLAAGVADAQTALDAHTVETLDTLAETAVDVVPSVTRTVEPDGSVRTETAPAESRSLLELGLTPARYQFSDATVEVEVDVSVTERTGRDGESTRDDESGDARDAGRVDRAVGLRAGTQAVIDRRRFDRTIGANARLAARLEPTPLPTRLESGDGGPDAN</sequence>
<dbReference type="Proteomes" id="UP000011575">
    <property type="component" value="Unassembled WGS sequence"/>
</dbReference>